<dbReference type="PANTHER" id="PTHR37526:SF1">
    <property type="entry name" value="PROTEIN TUSB"/>
    <property type="match status" value="1"/>
</dbReference>
<evidence type="ECO:0000313" key="2">
    <source>
        <dbReference type="Proteomes" id="UP000287023"/>
    </source>
</evidence>
<organism evidence="1 2">
    <name type="scientific">Vreelandella nanhaiensis</name>
    <dbReference type="NCBI Taxonomy" id="1258546"/>
    <lineage>
        <taxon>Bacteria</taxon>
        <taxon>Pseudomonadati</taxon>
        <taxon>Pseudomonadota</taxon>
        <taxon>Gammaproteobacteria</taxon>
        <taxon>Oceanospirillales</taxon>
        <taxon>Halomonadaceae</taxon>
        <taxon>Vreelandella</taxon>
    </lineage>
</organism>
<dbReference type="GO" id="GO:1990228">
    <property type="term" value="C:sulfurtransferase complex"/>
    <property type="evidence" value="ECO:0007669"/>
    <property type="project" value="TreeGrafter"/>
</dbReference>
<comment type="caution">
    <text evidence="1">The sequence shown here is derived from an EMBL/GenBank/DDBJ whole genome shotgun (WGS) entry which is preliminary data.</text>
</comment>
<dbReference type="Gene3D" id="3.40.1260.10">
    <property type="entry name" value="DsrEFH-like"/>
    <property type="match status" value="1"/>
</dbReference>
<dbReference type="OrthoDB" id="9795117at2"/>
<sequence length="95" mass="10596">MLHILTKGPDSDVARQLQQAIADDDAIVLIEEGVLAALDGRWEGWTLYKSRIYLLAEDVAAWGLGELIDSETFATVDMQGFVGLTEQHTQTLTWY</sequence>
<proteinExistence type="predicted"/>
<protein>
    <submittedName>
        <fullName evidence="1">Sulfurtransferase complex subunit TusB</fullName>
    </submittedName>
</protein>
<dbReference type="InterPro" id="IPR027396">
    <property type="entry name" value="DsrEFH-like"/>
</dbReference>
<dbReference type="RefSeq" id="WP_127060846.1">
    <property type="nucleotide sequence ID" value="NZ_RZHF01000008.1"/>
</dbReference>
<keyword evidence="2" id="KW-1185">Reference proteome</keyword>
<accession>A0A433KSC8</accession>
<dbReference type="InterPro" id="IPR007215">
    <property type="entry name" value="Sulphur_relay_TusB/DsrH"/>
</dbReference>
<dbReference type="GO" id="GO:0002143">
    <property type="term" value="P:tRNA wobble position uridine thiolation"/>
    <property type="evidence" value="ECO:0007669"/>
    <property type="project" value="InterPro"/>
</dbReference>
<name>A0A433KSC8_9GAMM</name>
<dbReference type="SUPFAM" id="SSF75169">
    <property type="entry name" value="DsrEFH-like"/>
    <property type="match status" value="1"/>
</dbReference>
<dbReference type="Proteomes" id="UP000287023">
    <property type="component" value="Unassembled WGS sequence"/>
</dbReference>
<dbReference type="NCBIfam" id="TIGR03011">
    <property type="entry name" value="sulf_tusB_dsrH"/>
    <property type="match status" value="1"/>
</dbReference>
<reference evidence="1 2" key="1">
    <citation type="submission" date="2018-12" db="EMBL/GenBank/DDBJ databases">
        <title>three novel Halomonas strain isolated from plants.</title>
        <authorList>
            <person name="Sun C."/>
        </authorList>
    </citation>
    <scope>NUCLEOTIDE SEQUENCE [LARGE SCALE GENOMIC DNA]</scope>
    <source>
        <strain evidence="1 2">JCM 18142</strain>
    </source>
</reference>
<keyword evidence="1" id="KW-0808">Transferase</keyword>
<dbReference type="AlphaFoldDB" id="A0A433KSC8"/>
<dbReference type="Pfam" id="PF04077">
    <property type="entry name" value="DsrH"/>
    <property type="match status" value="1"/>
</dbReference>
<dbReference type="PANTHER" id="PTHR37526">
    <property type="entry name" value="PROTEIN TUSB"/>
    <property type="match status" value="1"/>
</dbReference>
<dbReference type="GO" id="GO:0016740">
    <property type="term" value="F:transferase activity"/>
    <property type="evidence" value="ECO:0007669"/>
    <property type="project" value="UniProtKB-KW"/>
</dbReference>
<dbReference type="EMBL" id="RZHF01000008">
    <property type="protein sequence ID" value="RUR32562.1"/>
    <property type="molecule type" value="Genomic_DNA"/>
</dbReference>
<evidence type="ECO:0000313" key="1">
    <source>
        <dbReference type="EMBL" id="RUR32562.1"/>
    </source>
</evidence>
<gene>
    <name evidence="1" type="primary">dsrH</name>
    <name evidence="1" type="ORF">ELY38_06995</name>
</gene>